<dbReference type="GO" id="GO:0032993">
    <property type="term" value="C:protein-DNA complex"/>
    <property type="evidence" value="ECO:0007669"/>
    <property type="project" value="TreeGrafter"/>
</dbReference>
<sequence>MQGRSQDITLRQLRYLVALKGGGGFRKGADLAGISQPSFSAQIKLLEQTLGVRVAERGNGSFAMTPIGRELVANAVDILDRVDGLVKMSESGPLTGVLRLGVKATLGPYLMPGVVRQLHKTHPSLRLFVREGPPVDLERELTDGLHDVVLAQLPLGSADVQSIRLFREGLFLAVATDHPLAGRETFEPSDLSGLDVLSLSPRYHLHDQVLRLCEENGARLRRDYEGTSLDALRQMVGMGLGVTFLPALYVNSEVRGAGDVAVLKPKRSQLARSVGLAWRRGSSLTEAYEAIAESVRSVVGGGTWGVTPEA</sequence>
<dbReference type="InterPro" id="IPR005119">
    <property type="entry name" value="LysR_subst-bd"/>
</dbReference>
<protein>
    <submittedName>
        <fullName evidence="7">LysR family transcriptional regulator</fullName>
    </submittedName>
</protein>
<dbReference type="Pfam" id="PF00126">
    <property type="entry name" value="HTH_1"/>
    <property type="match status" value="1"/>
</dbReference>
<dbReference type="SUPFAM" id="SSF46785">
    <property type="entry name" value="Winged helix' DNA-binding domain"/>
    <property type="match status" value="1"/>
</dbReference>
<dbReference type="InterPro" id="IPR036388">
    <property type="entry name" value="WH-like_DNA-bd_sf"/>
</dbReference>
<evidence type="ECO:0000256" key="1">
    <source>
        <dbReference type="ARBA" id="ARBA00009437"/>
    </source>
</evidence>
<dbReference type="Gene3D" id="3.40.190.10">
    <property type="entry name" value="Periplasmic binding protein-like II"/>
    <property type="match status" value="2"/>
</dbReference>
<name>A0A7Y3W504_9PROT</name>
<evidence type="ECO:0000256" key="2">
    <source>
        <dbReference type="ARBA" id="ARBA00023015"/>
    </source>
</evidence>
<dbReference type="GO" id="GO:0003700">
    <property type="term" value="F:DNA-binding transcription factor activity"/>
    <property type="evidence" value="ECO:0007669"/>
    <property type="project" value="InterPro"/>
</dbReference>
<dbReference type="SUPFAM" id="SSF53850">
    <property type="entry name" value="Periplasmic binding protein-like II"/>
    <property type="match status" value="1"/>
</dbReference>
<keyword evidence="5" id="KW-0804">Transcription</keyword>
<dbReference type="Proteomes" id="UP000536835">
    <property type="component" value="Unassembled WGS sequence"/>
</dbReference>
<dbReference type="PROSITE" id="PS50931">
    <property type="entry name" value="HTH_LYSR"/>
    <property type="match status" value="1"/>
</dbReference>
<keyword evidence="2" id="KW-0805">Transcription regulation</keyword>
<dbReference type="RefSeq" id="WP_173197490.1">
    <property type="nucleotide sequence ID" value="NZ_JABFCX010000002.1"/>
</dbReference>
<accession>A0A7Y3W504</accession>
<keyword evidence="3" id="KW-0238">DNA-binding</keyword>
<dbReference type="CDD" id="cd08411">
    <property type="entry name" value="PBP2_OxyR"/>
    <property type="match status" value="1"/>
</dbReference>
<dbReference type="Pfam" id="PF03466">
    <property type="entry name" value="LysR_substrate"/>
    <property type="match status" value="1"/>
</dbReference>
<dbReference type="GO" id="GO:0003677">
    <property type="term" value="F:DNA binding"/>
    <property type="evidence" value="ECO:0007669"/>
    <property type="project" value="UniProtKB-KW"/>
</dbReference>
<evidence type="ECO:0000259" key="6">
    <source>
        <dbReference type="PROSITE" id="PS50931"/>
    </source>
</evidence>
<evidence type="ECO:0000256" key="5">
    <source>
        <dbReference type="ARBA" id="ARBA00023163"/>
    </source>
</evidence>
<dbReference type="Gene3D" id="1.10.10.10">
    <property type="entry name" value="Winged helix-like DNA-binding domain superfamily/Winged helix DNA-binding domain"/>
    <property type="match status" value="1"/>
</dbReference>
<keyword evidence="4" id="KW-0010">Activator</keyword>
<feature type="domain" description="HTH lysR-type" evidence="6">
    <location>
        <begin position="8"/>
        <end position="65"/>
    </location>
</feature>
<comment type="similarity">
    <text evidence="1">Belongs to the LysR transcriptional regulatory family.</text>
</comment>
<reference evidence="7 8" key="1">
    <citation type="submission" date="2020-05" db="EMBL/GenBank/DDBJ databases">
        <title>Parvularcula mediterraneae sp. nov., isolated from polypropylene straw from shallow seawater of the seashore of Laganas in Zakynthos island, Greece.</title>
        <authorList>
            <person name="Szabo I."/>
            <person name="Al-Omari J."/>
            <person name="Rado J."/>
            <person name="Szerdahelyi G.S."/>
        </authorList>
    </citation>
    <scope>NUCLEOTIDE SEQUENCE [LARGE SCALE GENOMIC DNA]</scope>
    <source>
        <strain evidence="7 8">ZS-1/3</strain>
    </source>
</reference>
<keyword evidence="8" id="KW-1185">Reference proteome</keyword>
<evidence type="ECO:0000313" key="8">
    <source>
        <dbReference type="Proteomes" id="UP000536835"/>
    </source>
</evidence>
<dbReference type="PANTHER" id="PTHR30346">
    <property type="entry name" value="TRANSCRIPTIONAL DUAL REGULATOR HCAR-RELATED"/>
    <property type="match status" value="1"/>
</dbReference>
<evidence type="ECO:0000256" key="4">
    <source>
        <dbReference type="ARBA" id="ARBA00023159"/>
    </source>
</evidence>
<evidence type="ECO:0000313" key="7">
    <source>
        <dbReference type="EMBL" id="NNU15787.1"/>
    </source>
</evidence>
<dbReference type="EMBL" id="JABFCX010000002">
    <property type="protein sequence ID" value="NNU15787.1"/>
    <property type="molecule type" value="Genomic_DNA"/>
</dbReference>
<gene>
    <name evidence="7" type="ORF">HK107_05565</name>
</gene>
<dbReference type="PANTHER" id="PTHR30346:SF26">
    <property type="entry name" value="HYDROGEN PEROXIDE-INDUCIBLE GENES ACTIVATOR"/>
    <property type="match status" value="1"/>
</dbReference>
<dbReference type="InterPro" id="IPR036390">
    <property type="entry name" value="WH_DNA-bd_sf"/>
</dbReference>
<comment type="caution">
    <text evidence="7">The sequence shown here is derived from an EMBL/GenBank/DDBJ whole genome shotgun (WGS) entry which is preliminary data.</text>
</comment>
<dbReference type="AlphaFoldDB" id="A0A7Y3W504"/>
<evidence type="ECO:0000256" key="3">
    <source>
        <dbReference type="ARBA" id="ARBA00023125"/>
    </source>
</evidence>
<dbReference type="InterPro" id="IPR000847">
    <property type="entry name" value="LysR_HTH_N"/>
</dbReference>
<organism evidence="7 8">
    <name type="scientific">Parvularcula mediterranea</name>
    <dbReference type="NCBI Taxonomy" id="2732508"/>
    <lineage>
        <taxon>Bacteria</taxon>
        <taxon>Pseudomonadati</taxon>
        <taxon>Pseudomonadota</taxon>
        <taxon>Alphaproteobacteria</taxon>
        <taxon>Parvularculales</taxon>
        <taxon>Parvularculaceae</taxon>
        <taxon>Parvularcula</taxon>
    </lineage>
</organism>
<proteinExistence type="inferred from homology"/>